<reference evidence="2 3" key="1">
    <citation type="submission" date="2015-08" db="EMBL/GenBank/DDBJ databases">
        <title>The genome of the Asian arowana (Scleropages formosus).</title>
        <authorList>
            <person name="Tan M.H."/>
            <person name="Gan H.M."/>
            <person name="Croft L.J."/>
            <person name="Austin C.M."/>
        </authorList>
    </citation>
    <scope>NUCLEOTIDE SEQUENCE [LARGE SCALE GENOMIC DNA]</scope>
    <source>
        <strain evidence="2">Aro1</strain>
    </source>
</reference>
<evidence type="ECO:0000313" key="3">
    <source>
        <dbReference type="Proteomes" id="UP000034805"/>
    </source>
</evidence>
<gene>
    <name evidence="2" type="ORF">Z043_121416</name>
</gene>
<comment type="caution">
    <text evidence="2">The sequence shown here is derived from an EMBL/GenBank/DDBJ whole genome shotgun (WGS) entry which is preliminary data.</text>
</comment>
<accession>A0A0N8JWC7</accession>
<dbReference type="EMBL" id="JARO02010597">
    <property type="protein sequence ID" value="KPP60569.1"/>
    <property type="molecule type" value="Genomic_DNA"/>
</dbReference>
<protein>
    <submittedName>
        <fullName evidence="2">Uncharacterized protein</fullName>
    </submittedName>
</protein>
<evidence type="ECO:0000256" key="1">
    <source>
        <dbReference type="SAM" id="MobiDB-lite"/>
    </source>
</evidence>
<organism evidence="2 3">
    <name type="scientific">Scleropages formosus</name>
    <name type="common">Asian bonytongue</name>
    <name type="synonym">Osteoglossum formosum</name>
    <dbReference type="NCBI Taxonomy" id="113540"/>
    <lineage>
        <taxon>Eukaryota</taxon>
        <taxon>Metazoa</taxon>
        <taxon>Chordata</taxon>
        <taxon>Craniata</taxon>
        <taxon>Vertebrata</taxon>
        <taxon>Euteleostomi</taxon>
        <taxon>Actinopterygii</taxon>
        <taxon>Neopterygii</taxon>
        <taxon>Teleostei</taxon>
        <taxon>Osteoglossocephala</taxon>
        <taxon>Osteoglossomorpha</taxon>
        <taxon>Osteoglossiformes</taxon>
        <taxon>Osteoglossidae</taxon>
        <taxon>Scleropages</taxon>
    </lineage>
</organism>
<sequence length="70" mass="7321">VGNPSAVVRAPYQGPVASPQPQDTSGKHRPRDLHQSSFTLSGDDKGEPCPPHHSSKRVLAPPGGPSNIAF</sequence>
<feature type="non-terminal residue" evidence="2">
    <location>
        <position position="1"/>
    </location>
</feature>
<evidence type="ECO:0000313" key="2">
    <source>
        <dbReference type="EMBL" id="KPP60569.1"/>
    </source>
</evidence>
<name>A0A0N8JWC7_SCLFO</name>
<feature type="region of interest" description="Disordered" evidence="1">
    <location>
        <begin position="1"/>
        <end position="70"/>
    </location>
</feature>
<proteinExistence type="predicted"/>
<dbReference type="Proteomes" id="UP000034805">
    <property type="component" value="Unassembled WGS sequence"/>
</dbReference>
<dbReference type="AlphaFoldDB" id="A0A0N8JWC7"/>